<protein>
    <submittedName>
        <fullName evidence="1">Uncharacterized protein</fullName>
    </submittedName>
</protein>
<proteinExistence type="predicted"/>
<gene>
    <name evidence="1" type="ORF">CRENBAI_021200</name>
</gene>
<dbReference type="AlphaFoldDB" id="A0AAV9REW9"/>
<evidence type="ECO:0000313" key="1">
    <source>
        <dbReference type="EMBL" id="KAK5607452.1"/>
    </source>
</evidence>
<name>A0AAV9REW9_9TELE</name>
<accession>A0AAV9REW9</accession>
<keyword evidence="2" id="KW-1185">Reference proteome</keyword>
<evidence type="ECO:0000313" key="2">
    <source>
        <dbReference type="Proteomes" id="UP001311232"/>
    </source>
</evidence>
<dbReference type="EMBL" id="JAHHUM010002023">
    <property type="protein sequence ID" value="KAK5607452.1"/>
    <property type="molecule type" value="Genomic_DNA"/>
</dbReference>
<sequence>MGLRGAGLHSSRKSLQPASCFVRTNWSVNASITAPLKKQRHREGGDLQSEFTVYTYMTSDPTQQADIWLQLAADEKCADDDELLMSRAVEFSFNESRAGTALNMSPISVFVTSDE</sequence>
<reference evidence="1 2" key="1">
    <citation type="submission" date="2021-06" db="EMBL/GenBank/DDBJ databases">
        <authorList>
            <person name="Palmer J.M."/>
        </authorList>
    </citation>
    <scope>NUCLEOTIDE SEQUENCE [LARGE SCALE GENOMIC DNA]</scope>
    <source>
        <strain evidence="1 2">MEX-2019</strain>
        <tissue evidence="1">Muscle</tissue>
    </source>
</reference>
<comment type="caution">
    <text evidence="1">The sequence shown here is derived from an EMBL/GenBank/DDBJ whole genome shotgun (WGS) entry which is preliminary data.</text>
</comment>
<organism evidence="1 2">
    <name type="scientific">Crenichthys baileyi</name>
    <name type="common">White River springfish</name>
    <dbReference type="NCBI Taxonomy" id="28760"/>
    <lineage>
        <taxon>Eukaryota</taxon>
        <taxon>Metazoa</taxon>
        <taxon>Chordata</taxon>
        <taxon>Craniata</taxon>
        <taxon>Vertebrata</taxon>
        <taxon>Euteleostomi</taxon>
        <taxon>Actinopterygii</taxon>
        <taxon>Neopterygii</taxon>
        <taxon>Teleostei</taxon>
        <taxon>Neoteleostei</taxon>
        <taxon>Acanthomorphata</taxon>
        <taxon>Ovalentaria</taxon>
        <taxon>Atherinomorphae</taxon>
        <taxon>Cyprinodontiformes</taxon>
        <taxon>Goodeidae</taxon>
        <taxon>Crenichthys</taxon>
    </lineage>
</organism>
<dbReference type="Proteomes" id="UP001311232">
    <property type="component" value="Unassembled WGS sequence"/>
</dbReference>